<name>A0AA49GRE5_9BACT</name>
<dbReference type="Pfam" id="PF16344">
    <property type="entry name" value="FecR_C"/>
    <property type="match status" value="1"/>
</dbReference>
<dbReference type="InterPro" id="IPR006860">
    <property type="entry name" value="FecR"/>
</dbReference>
<dbReference type="EMBL" id="CP120682">
    <property type="protein sequence ID" value="WKN38524.1"/>
    <property type="molecule type" value="Genomic_DNA"/>
</dbReference>
<keyword evidence="1" id="KW-0812">Transmembrane</keyword>
<evidence type="ECO:0000313" key="4">
    <source>
        <dbReference type="EMBL" id="WKN38524.1"/>
    </source>
</evidence>
<feature type="domain" description="Protein FecR C-terminal" evidence="3">
    <location>
        <begin position="268"/>
        <end position="334"/>
    </location>
</feature>
<dbReference type="Gene3D" id="3.55.50.30">
    <property type="match status" value="1"/>
</dbReference>
<reference evidence="4" key="2">
    <citation type="journal article" date="2024" name="Antonie Van Leeuwenhoek">
        <title>Roseihalotalea indica gen. nov., sp. nov., a halophilic Bacteroidetes from mesopelagic Southwest Indian Ocean with higher carbohydrate metabolic potential.</title>
        <authorList>
            <person name="Chen B."/>
            <person name="Zhang M."/>
            <person name="Lin D."/>
            <person name="Ye J."/>
            <person name="Tang K."/>
        </authorList>
    </citation>
    <scope>NUCLEOTIDE SEQUENCE</scope>
    <source>
        <strain evidence="4">TK19036</strain>
    </source>
</reference>
<dbReference type="AlphaFoldDB" id="A0AA49GRE5"/>
<keyword evidence="1" id="KW-0472">Membrane</keyword>
<organism evidence="4">
    <name type="scientific">Roseihalotalea indica</name>
    <dbReference type="NCBI Taxonomy" id="2867963"/>
    <lineage>
        <taxon>Bacteria</taxon>
        <taxon>Pseudomonadati</taxon>
        <taxon>Bacteroidota</taxon>
        <taxon>Cytophagia</taxon>
        <taxon>Cytophagales</taxon>
        <taxon>Catalimonadaceae</taxon>
        <taxon>Roseihalotalea</taxon>
    </lineage>
</organism>
<accession>A0AA49GRE5</accession>
<evidence type="ECO:0000259" key="3">
    <source>
        <dbReference type="Pfam" id="PF16344"/>
    </source>
</evidence>
<proteinExistence type="predicted"/>
<evidence type="ECO:0000259" key="2">
    <source>
        <dbReference type="Pfam" id="PF04773"/>
    </source>
</evidence>
<dbReference type="PANTHER" id="PTHR30273">
    <property type="entry name" value="PERIPLASMIC SIGNAL SENSOR AND SIGMA FACTOR ACTIVATOR FECR-RELATED"/>
    <property type="match status" value="1"/>
</dbReference>
<dbReference type="PIRSF" id="PIRSF018266">
    <property type="entry name" value="FecR"/>
    <property type="match status" value="1"/>
</dbReference>
<feature type="domain" description="FecR protein" evidence="2">
    <location>
        <begin position="130"/>
        <end position="222"/>
    </location>
</feature>
<dbReference type="InterPro" id="IPR032508">
    <property type="entry name" value="FecR_C"/>
</dbReference>
<feature type="transmembrane region" description="Helical" evidence="1">
    <location>
        <begin position="98"/>
        <end position="118"/>
    </location>
</feature>
<keyword evidence="1" id="KW-1133">Transmembrane helix</keyword>
<dbReference type="PANTHER" id="PTHR30273:SF2">
    <property type="entry name" value="PROTEIN FECR"/>
    <property type="match status" value="1"/>
</dbReference>
<dbReference type="InterPro" id="IPR012373">
    <property type="entry name" value="Ferrdict_sens_TM"/>
</dbReference>
<protein>
    <submittedName>
        <fullName evidence="4">DUF4974 domain-containing protein</fullName>
    </submittedName>
</protein>
<evidence type="ECO:0000256" key="1">
    <source>
        <dbReference type="SAM" id="Phobius"/>
    </source>
</evidence>
<dbReference type="GO" id="GO:0016989">
    <property type="term" value="F:sigma factor antagonist activity"/>
    <property type="evidence" value="ECO:0007669"/>
    <property type="project" value="TreeGrafter"/>
</dbReference>
<sequence>MGEPNDEIWTLVAKQLTGELTAEEATKLADWQEKRSENQATVEQVQSLWQRSKERDSSYEPDVEEGWQRFMFRRDEEEGEPRPLTSVKPMHTPRTRTLVWLTGVAASLALLVTIGYLWRSASSEMGWEQFATADGETKLLTLPDSSQVWLNSLSSLRYAADFNVNNRVVYLEGEGFFEVKEAEGKRFTIFSGPAKTEVIGTSFNLRAYQGEPVKVQVVTGRVAFSPANEDNAVFLEPGEEALIASNTEPARTQTITDPNFRAWQNKVLHFDNTSLTQIAHQMEEQYGITIELAEPALANCRYTASFDNAALEDVLTTLSVIGNLSYQQQGNHYVLTGPGCE</sequence>
<dbReference type="Gene3D" id="2.60.120.1440">
    <property type="match status" value="1"/>
</dbReference>
<reference evidence="4" key="1">
    <citation type="journal article" date="2023" name="Comput. Struct. Biotechnol. J.">
        <title>Discovery of a novel marine Bacteroidetes with a rich repertoire of carbohydrate-active enzymes.</title>
        <authorList>
            <person name="Chen B."/>
            <person name="Liu G."/>
            <person name="Chen Q."/>
            <person name="Wang H."/>
            <person name="Liu L."/>
            <person name="Tang K."/>
        </authorList>
    </citation>
    <scope>NUCLEOTIDE SEQUENCE</scope>
    <source>
        <strain evidence="4">TK19036</strain>
    </source>
</reference>
<gene>
    <name evidence="4" type="ORF">K4G66_07385</name>
</gene>
<dbReference type="Pfam" id="PF04773">
    <property type="entry name" value="FecR"/>
    <property type="match status" value="1"/>
</dbReference>